<dbReference type="RefSeq" id="WP_394822732.1">
    <property type="nucleotide sequence ID" value="NZ_CP089984.1"/>
</dbReference>
<reference evidence="1 2" key="1">
    <citation type="submission" date="2021-12" db="EMBL/GenBank/DDBJ databases">
        <title>Discovery of the Pendulisporaceae a myxobacterial family with distinct sporulation behavior and unique specialized metabolism.</title>
        <authorList>
            <person name="Garcia R."/>
            <person name="Popoff A."/>
            <person name="Bader C.D."/>
            <person name="Loehr J."/>
            <person name="Walesch S."/>
            <person name="Walt C."/>
            <person name="Boldt J."/>
            <person name="Bunk B."/>
            <person name="Haeckl F.J.F.P.J."/>
            <person name="Gunesch A.P."/>
            <person name="Birkelbach J."/>
            <person name="Nuebel U."/>
            <person name="Pietschmann T."/>
            <person name="Bach T."/>
            <person name="Mueller R."/>
        </authorList>
    </citation>
    <scope>NUCLEOTIDE SEQUENCE [LARGE SCALE GENOMIC DNA]</scope>
    <source>
        <strain evidence="1 2">MSr11954</strain>
    </source>
</reference>
<dbReference type="EMBL" id="CP089984">
    <property type="protein sequence ID" value="WXB13113.1"/>
    <property type="molecule type" value="Genomic_DNA"/>
</dbReference>
<gene>
    <name evidence="1" type="ORF">LZC94_35365</name>
</gene>
<sequence length="63" mass="6843">MRIYKRLSALLAVTGGVVGDLLTAARPTATSPMTAVTHDSGQYYRRVAQQWDLDGDLSILPHS</sequence>
<accession>A0ABZ2LQE1</accession>
<evidence type="ECO:0000313" key="1">
    <source>
        <dbReference type="EMBL" id="WXB13113.1"/>
    </source>
</evidence>
<proteinExistence type="predicted"/>
<organism evidence="1 2">
    <name type="scientific">Pendulispora albinea</name>
    <dbReference type="NCBI Taxonomy" id="2741071"/>
    <lineage>
        <taxon>Bacteria</taxon>
        <taxon>Pseudomonadati</taxon>
        <taxon>Myxococcota</taxon>
        <taxon>Myxococcia</taxon>
        <taxon>Myxococcales</taxon>
        <taxon>Sorangiineae</taxon>
        <taxon>Pendulisporaceae</taxon>
        <taxon>Pendulispora</taxon>
    </lineage>
</organism>
<evidence type="ECO:0000313" key="2">
    <source>
        <dbReference type="Proteomes" id="UP001370348"/>
    </source>
</evidence>
<dbReference type="Proteomes" id="UP001370348">
    <property type="component" value="Chromosome"/>
</dbReference>
<keyword evidence="2" id="KW-1185">Reference proteome</keyword>
<name>A0ABZ2LQE1_9BACT</name>
<protein>
    <submittedName>
        <fullName evidence="1">Uncharacterized protein</fullName>
    </submittedName>
</protein>